<keyword evidence="2" id="KW-1185">Reference proteome</keyword>
<sequence length="113" mass="13106">MWRPQANLKVHLMHSTKVGNKKKKKEGKAARRSLGAELATGAVETQMRKAAACHSIRALKNFFQRCLRKRFPPLKFMQDLKEEEFKSLHFYASRGRSQAKRRRLSGRHLGLCK</sequence>
<dbReference type="WBParaSite" id="jg19038">
    <property type="protein sequence ID" value="jg19038"/>
    <property type="gene ID" value="jg19038"/>
</dbReference>
<evidence type="ECO:0000256" key="1">
    <source>
        <dbReference type="SAM" id="MobiDB-lite"/>
    </source>
</evidence>
<protein>
    <submittedName>
        <fullName evidence="3">Uncharacterized protein</fullName>
    </submittedName>
</protein>
<evidence type="ECO:0000313" key="3">
    <source>
        <dbReference type="WBParaSite" id="jg19038"/>
    </source>
</evidence>
<dbReference type="Proteomes" id="UP000887574">
    <property type="component" value="Unplaced"/>
</dbReference>
<evidence type="ECO:0000313" key="2">
    <source>
        <dbReference type="Proteomes" id="UP000887574"/>
    </source>
</evidence>
<name>A0A915DEC6_9BILA</name>
<reference evidence="3" key="1">
    <citation type="submission" date="2022-11" db="UniProtKB">
        <authorList>
            <consortium name="WormBaseParasite"/>
        </authorList>
    </citation>
    <scope>IDENTIFICATION</scope>
</reference>
<dbReference type="AlphaFoldDB" id="A0A915DEC6"/>
<organism evidence="2 3">
    <name type="scientific">Ditylenchus dipsaci</name>
    <dbReference type="NCBI Taxonomy" id="166011"/>
    <lineage>
        <taxon>Eukaryota</taxon>
        <taxon>Metazoa</taxon>
        <taxon>Ecdysozoa</taxon>
        <taxon>Nematoda</taxon>
        <taxon>Chromadorea</taxon>
        <taxon>Rhabditida</taxon>
        <taxon>Tylenchina</taxon>
        <taxon>Tylenchomorpha</taxon>
        <taxon>Sphaerularioidea</taxon>
        <taxon>Anguinidae</taxon>
        <taxon>Anguininae</taxon>
        <taxon>Ditylenchus</taxon>
    </lineage>
</organism>
<feature type="compositionally biased region" description="Basic residues" evidence="1">
    <location>
        <begin position="11"/>
        <end position="26"/>
    </location>
</feature>
<proteinExistence type="predicted"/>
<feature type="region of interest" description="Disordered" evidence="1">
    <location>
        <begin position="10"/>
        <end position="33"/>
    </location>
</feature>
<accession>A0A915DEC6</accession>